<evidence type="ECO:0000313" key="6">
    <source>
        <dbReference type="EMBL" id="WAS98914.1"/>
    </source>
</evidence>
<protein>
    <submittedName>
        <fullName evidence="6">LysR family transcriptional regulator</fullName>
    </submittedName>
</protein>
<comment type="similarity">
    <text evidence="1">Belongs to the LysR transcriptional regulatory family.</text>
</comment>
<evidence type="ECO:0000256" key="2">
    <source>
        <dbReference type="ARBA" id="ARBA00023015"/>
    </source>
</evidence>
<keyword evidence="2" id="KW-0805">Transcription regulation</keyword>
<dbReference type="PANTHER" id="PTHR30537:SF3">
    <property type="entry name" value="TRANSCRIPTIONAL REGULATORY PROTEIN"/>
    <property type="match status" value="1"/>
</dbReference>
<organism evidence="6 7">
    <name type="scientific">Nannocystis punicea</name>
    <dbReference type="NCBI Taxonomy" id="2995304"/>
    <lineage>
        <taxon>Bacteria</taxon>
        <taxon>Pseudomonadati</taxon>
        <taxon>Myxococcota</taxon>
        <taxon>Polyangia</taxon>
        <taxon>Nannocystales</taxon>
        <taxon>Nannocystaceae</taxon>
        <taxon>Nannocystis</taxon>
    </lineage>
</organism>
<feature type="domain" description="HTH lysR-type" evidence="5">
    <location>
        <begin position="9"/>
        <end position="64"/>
    </location>
</feature>
<dbReference type="Pfam" id="PF00126">
    <property type="entry name" value="HTH_1"/>
    <property type="match status" value="1"/>
</dbReference>
<sequence length="309" mass="33173">MQGSEDGRWDDVRVFLAAHRLRNLGDAARRLGVDISTVSRRLTAFEATIGARLFERGRHGLAPTRAAEAVLVAAEAMELAHARLGREASTIEASAEGVVRLSAPPGLADMFVIPALAAVRARFPGIVVELETSVRVVDLTRGEADLALRSVRPTSAELVLRRLMHARSVALASPTLARSLGVLRDWSAAPWVGFDHDLASLPAAQWIARHVARASVVLRTSHYASQLAAAALGMGVVLLPTPYARVRGLVEVRHDAALAASAASWPIDSLWLVGHKSQRELPRVAAVWQVLSETLGGVREPEPRRAGRG</sequence>
<dbReference type="Gene3D" id="1.10.10.10">
    <property type="entry name" value="Winged helix-like DNA-binding domain superfamily/Winged helix DNA-binding domain"/>
    <property type="match status" value="1"/>
</dbReference>
<dbReference type="RefSeq" id="WP_269041273.1">
    <property type="nucleotide sequence ID" value="NZ_CP114040.1"/>
</dbReference>
<dbReference type="InterPro" id="IPR005119">
    <property type="entry name" value="LysR_subst-bd"/>
</dbReference>
<dbReference type="InterPro" id="IPR058163">
    <property type="entry name" value="LysR-type_TF_proteobact-type"/>
</dbReference>
<keyword evidence="3" id="KW-0238">DNA-binding</keyword>
<dbReference type="InterPro" id="IPR036388">
    <property type="entry name" value="WH-like_DNA-bd_sf"/>
</dbReference>
<evidence type="ECO:0000259" key="5">
    <source>
        <dbReference type="PROSITE" id="PS50931"/>
    </source>
</evidence>
<dbReference type="Proteomes" id="UP001164459">
    <property type="component" value="Chromosome"/>
</dbReference>
<dbReference type="SUPFAM" id="SSF53850">
    <property type="entry name" value="Periplasmic binding protein-like II"/>
    <property type="match status" value="1"/>
</dbReference>
<keyword evidence="7" id="KW-1185">Reference proteome</keyword>
<evidence type="ECO:0000256" key="1">
    <source>
        <dbReference type="ARBA" id="ARBA00009437"/>
    </source>
</evidence>
<gene>
    <name evidence="6" type="ORF">O0S08_22515</name>
</gene>
<dbReference type="InterPro" id="IPR036390">
    <property type="entry name" value="WH_DNA-bd_sf"/>
</dbReference>
<keyword evidence="4" id="KW-0804">Transcription</keyword>
<proteinExistence type="inferred from homology"/>
<dbReference type="InterPro" id="IPR000847">
    <property type="entry name" value="LysR_HTH_N"/>
</dbReference>
<reference evidence="6" key="1">
    <citation type="submission" date="2022-11" db="EMBL/GenBank/DDBJ databases">
        <title>Minimal conservation of predation-associated metabolite biosynthetic gene clusters underscores biosynthetic potential of Myxococcota including descriptions for ten novel species: Archangium lansinium sp. nov., Myxococcus landrumus sp. nov., Nannocystis bai.</title>
        <authorList>
            <person name="Ahearne A."/>
            <person name="Stevens C."/>
            <person name="Dowd S."/>
        </authorList>
    </citation>
    <scope>NUCLEOTIDE SEQUENCE</scope>
    <source>
        <strain evidence="6">Fl3</strain>
    </source>
</reference>
<dbReference type="PANTHER" id="PTHR30537">
    <property type="entry name" value="HTH-TYPE TRANSCRIPTIONAL REGULATOR"/>
    <property type="match status" value="1"/>
</dbReference>
<dbReference type="PROSITE" id="PS50931">
    <property type="entry name" value="HTH_LYSR"/>
    <property type="match status" value="1"/>
</dbReference>
<dbReference type="SUPFAM" id="SSF46785">
    <property type="entry name" value="Winged helix' DNA-binding domain"/>
    <property type="match status" value="1"/>
</dbReference>
<name>A0ABY7HIZ6_9BACT</name>
<dbReference type="EMBL" id="CP114040">
    <property type="protein sequence ID" value="WAS98914.1"/>
    <property type="molecule type" value="Genomic_DNA"/>
</dbReference>
<evidence type="ECO:0000313" key="7">
    <source>
        <dbReference type="Proteomes" id="UP001164459"/>
    </source>
</evidence>
<accession>A0ABY7HIZ6</accession>
<dbReference type="Gene3D" id="3.40.190.290">
    <property type="match status" value="1"/>
</dbReference>
<evidence type="ECO:0000256" key="3">
    <source>
        <dbReference type="ARBA" id="ARBA00023125"/>
    </source>
</evidence>
<dbReference type="Pfam" id="PF03466">
    <property type="entry name" value="LysR_substrate"/>
    <property type="match status" value="1"/>
</dbReference>
<evidence type="ECO:0000256" key="4">
    <source>
        <dbReference type="ARBA" id="ARBA00023163"/>
    </source>
</evidence>